<comment type="catalytic activity">
    <reaction evidence="6">
        <text>N-terminal N-formyl-L-methionyl-[peptide] + H2O = N-terminal L-methionyl-[peptide] + formate</text>
        <dbReference type="Rhea" id="RHEA:24420"/>
        <dbReference type="Rhea" id="RHEA-COMP:10639"/>
        <dbReference type="Rhea" id="RHEA-COMP:10640"/>
        <dbReference type="ChEBI" id="CHEBI:15377"/>
        <dbReference type="ChEBI" id="CHEBI:15740"/>
        <dbReference type="ChEBI" id="CHEBI:49298"/>
        <dbReference type="ChEBI" id="CHEBI:64731"/>
        <dbReference type="EC" id="3.5.1.88"/>
    </reaction>
</comment>
<dbReference type="GO" id="GO:0046872">
    <property type="term" value="F:metal ion binding"/>
    <property type="evidence" value="ECO:0007669"/>
    <property type="project" value="UniProtKB-KW"/>
</dbReference>
<comment type="cofactor">
    <cofactor evidence="6">
        <name>Fe(2+)</name>
        <dbReference type="ChEBI" id="CHEBI:29033"/>
    </cofactor>
    <text evidence="6">Binds 1 Fe(2+) ion.</text>
</comment>
<dbReference type="FunFam" id="3.90.45.10:FF:000003">
    <property type="entry name" value="Peptide deformylase"/>
    <property type="match status" value="1"/>
</dbReference>
<keyword evidence="8" id="KW-1185">Reference proteome</keyword>
<dbReference type="PIRSF" id="PIRSF004749">
    <property type="entry name" value="Pep_def"/>
    <property type="match status" value="1"/>
</dbReference>
<dbReference type="Proteomes" id="UP000244906">
    <property type="component" value="Unassembled WGS sequence"/>
</dbReference>
<comment type="function">
    <text evidence="6">Removes the formyl group from the N-terminal Met of newly synthesized proteins. Requires at least a dipeptide for an efficient rate of reaction. N-terminal L-methionine is a prerequisite for activity but the enzyme has broad specificity at other positions.</text>
</comment>
<evidence type="ECO:0000256" key="2">
    <source>
        <dbReference type="ARBA" id="ARBA00022723"/>
    </source>
</evidence>
<dbReference type="RefSeq" id="WP_116685481.1">
    <property type="nucleotide sequence ID" value="NZ_CAWNYD010000001.1"/>
</dbReference>
<reference evidence="7 8" key="1">
    <citation type="submission" date="2018-04" db="EMBL/GenBank/DDBJ databases">
        <title>Thalassorhabdus spongiae gen. nov., sp. nov., isolated from a marine sponge in South-West Iceland.</title>
        <authorList>
            <person name="Knobloch S."/>
            <person name="Daussin A."/>
            <person name="Johannsson R."/>
            <person name="Marteinsson V.T."/>
        </authorList>
    </citation>
    <scope>NUCLEOTIDE SEQUENCE [LARGE SCALE GENOMIC DNA]</scope>
    <source>
        <strain evidence="7 8">Hp12</strain>
    </source>
</reference>
<keyword evidence="4 6" id="KW-0648">Protein biosynthesis</keyword>
<dbReference type="SUPFAM" id="SSF56420">
    <property type="entry name" value="Peptide deformylase"/>
    <property type="match status" value="1"/>
</dbReference>
<dbReference type="GO" id="GO:0006412">
    <property type="term" value="P:translation"/>
    <property type="evidence" value="ECO:0007669"/>
    <property type="project" value="UniProtKB-UniRule"/>
</dbReference>
<feature type="binding site" evidence="6">
    <location>
        <position position="146"/>
    </location>
    <ligand>
        <name>Fe cation</name>
        <dbReference type="ChEBI" id="CHEBI:24875"/>
    </ligand>
</feature>
<evidence type="ECO:0000256" key="3">
    <source>
        <dbReference type="ARBA" id="ARBA00022801"/>
    </source>
</evidence>
<dbReference type="Gene3D" id="3.90.45.10">
    <property type="entry name" value="Peptide deformylase"/>
    <property type="match status" value="1"/>
</dbReference>
<dbReference type="PANTHER" id="PTHR10458:SF20">
    <property type="entry name" value="PEPTIDE DEFORMYLASE 1"/>
    <property type="match status" value="1"/>
</dbReference>
<dbReference type="EC" id="3.5.1.88" evidence="6"/>
<dbReference type="NCBIfam" id="TIGR00079">
    <property type="entry name" value="pept_deformyl"/>
    <property type="match status" value="1"/>
</dbReference>
<comment type="caution">
    <text evidence="7">The sequence shown here is derived from an EMBL/GenBank/DDBJ whole genome shotgun (WGS) entry which is preliminary data.</text>
</comment>
<dbReference type="PRINTS" id="PR01576">
    <property type="entry name" value="PDEFORMYLASE"/>
</dbReference>
<proteinExistence type="inferred from homology"/>
<evidence type="ECO:0000313" key="7">
    <source>
        <dbReference type="EMBL" id="PVZ71892.1"/>
    </source>
</evidence>
<gene>
    <name evidence="6" type="primary">def</name>
    <name evidence="7" type="ORF">DC094_02400</name>
</gene>
<feature type="binding site" evidence="6">
    <location>
        <position position="100"/>
    </location>
    <ligand>
        <name>Fe cation</name>
        <dbReference type="ChEBI" id="CHEBI:24875"/>
    </ligand>
</feature>
<comment type="similarity">
    <text evidence="1 6">Belongs to the polypeptide deformylase family.</text>
</comment>
<feature type="active site" evidence="6">
    <location>
        <position position="143"/>
    </location>
</feature>
<evidence type="ECO:0000256" key="6">
    <source>
        <dbReference type="HAMAP-Rule" id="MF_00163"/>
    </source>
</evidence>
<keyword evidence="5 6" id="KW-0408">Iron</keyword>
<keyword evidence="2 6" id="KW-0479">Metal-binding</keyword>
<evidence type="ECO:0000256" key="4">
    <source>
        <dbReference type="ARBA" id="ARBA00022917"/>
    </source>
</evidence>
<dbReference type="InterPro" id="IPR036821">
    <property type="entry name" value="Peptide_deformylase_sf"/>
</dbReference>
<protein>
    <recommendedName>
        <fullName evidence="6">Peptide deformylase</fullName>
        <shortName evidence="6">PDF</shortName>
        <ecNumber evidence="6">3.5.1.88</ecNumber>
    </recommendedName>
    <alternativeName>
        <fullName evidence="6">Polypeptide deformylase</fullName>
    </alternativeName>
</protein>
<dbReference type="CDD" id="cd00487">
    <property type="entry name" value="Pep_deformylase"/>
    <property type="match status" value="1"/>
</dbReference>
<dbReference type="GO" id="GO:0042586">
    <property type="term" value="F:peptide deformylase activity"/>
    <property type="evidence" value="ECO:0007669"/>
    <property type="project" value="UniProtKB-UniRule"/>
</dbReference>
<evidence type="ECO:0000256" key="5">
    <source>
        <dbReference type="ARBA" id="ARBA00023004"/>
    </source>
</evidence>
<dbReference type="InterPro" id="IPR023635">
    <property type="entry name" value="Peptide_deformylase"/>
</dbReference>
<dbReference type="NCBIfam" id="NF001159">
    <property type="entry name" value="PRK00150.1-3"/>
    <property type="match status" value="1"/>
</dbReference>
<dbReference type="HAMAP" id="MF_00163">
    <property type="entry name" value="Pep_deformylase"/>
    <property type="match status" value="1"/>
</dbReference>
<dbReference type="PANTHER" id="PTHR10458">
    <property type="entry name" value="PEPTIDE DEFORMYLASE"/>
    <property type="match status" value="1"/>
</dbReference>
<dbReference type="EMBL" id="QDDL01000001">
    <property type="protein sequence ID" value="PVZ71892.1"/>
    <property type="molecule type" value="Genomic_DNA"/>
</dbReference>
<feature type="binding site" evidence="6">
    <location>
        <position position="142"/>
    </location>
    <ligand>
        <name>Fe cation</name>
        <dbReference type="ChEBI" id="CHEBI:24875"/>
    </ligand>
</feature>
<dbReference type="AlphaFoldDB" id="A0A2V1H644"/>
<organism evidence="7 8">
    <name type="scientific">Pelagibaculum spongiae</name>
    <dbReference type="NCBI Taxonomy" id="2080658"/>
    <lineage>
        <taxon>Bacteria</taxon>
        <taxon>Pseudomonadati</taxon>
        <taxon>Pseudomonadota</taxon>
        <taxon>Gammaproteobacteria</taxon>
        <taxon>Oceanospirillales</taxon>
        <taxon>Pelagibaculum</taxon>
    </lineage>
</organism>
<name>A0A2V1H644_9GAMM</name>
<sequence>MAVRRILRMGDPLLRRQAREVEDPTSADIKLLIQDMLDTMRHYDGAGLAAPQIGIDLQLVIFGFEHNPRYPDQPAIPQTILINPMITPTSQEKFEDWEGCLSLPGIRGQVPRFHQIHYYGLDKNGNKVENEVSGFHARVIQHECDHLEGRLFPDRMTSLETLGFEEELFQQNQT</sequence>
<dbReference type="OrthoDB" id="9804313at2"/>
<evidence type="ECO:0000256" key="1">
    <source>
        <dbReference type="ARBA" id="ARBA00010759"/>
    </source>
</evidence>
<keyword evidence="3 6" id="KW-0378">Hydrolase</keyword>
<dbReference type="Pfam" id="PF01327">
    <property type="entry name" value="Pep_deformylase"/>
    <property type="match status" value="1"/>
</dbReference>
<evidence type="ECO:0000313" key="8">
    <source>
        <dbReference type="Proteomes" id="UP000244906"/>
    </source>
</evidence>
<accession>A0A2V1H644</accession>